<feature type="transmembrane region" description="Helical" evidence="5">
    <location>
        <begin position="95"/>
        <end position="113"/>
    </location>
</feature>
<evidence type="ECO:0000313" key="8">
    <source>
        <dbReference type="Proteomes" id="UP000629468"/>
    </source>
</evidence>
<dbReference type="PANTHER" id="PTHR23502">
    <property type="entry name" value="MAJOR FACILITATOR SUPERFAMILY"/>
    <property type="match status" value="1"/>
</dbReference>
<evidence type="ECO:0000256" key="3">
    <source>
        <dbReference type="ARBA" id="ARBA00022989"/>
    </source>
</evidence>
<dbReference type="GO" id="GO:0022857">
    <property type="term" value="F:transmembrane transporter activity"/>
    <property type="evidence" value="ECO:0007669"/>
    <property type="project" value="InterPro"/>
</dbReference>
<feature type="transmembrane region" description="Helical" evidence="5">
    <location>
        <begin position="391"/>
        <end position="412"/>
    </location>
</feature>
<sequence length="459" mass="49636">MSSEETPLLQEHHDDIYERFTSRQKRGLIAIVICGGLVTFFTVVAILPSILQMAKDFNTTGEVIGYAVSVTILASAVGGLIGARYAKFYGRRPCYLYNLPIMVIGSLGTAFAQTVPQLIIWRFLQAMGVAPFTSVGAGVIGDIYKLEERGAVLGTYFGIGLLGLAISPTISGIVAHHWSWRVVHLGLAIFASAAFILIFFCFPETSHPGSRDIDKYGDAGKSLPKWRPVILNPLTPLAMLRSPIILSVSIITCVALLTDFALMIPLAFTIGKRYEIDDEATLGLFLLPIGFGNAVGAPISGWISDKMVIHYKAKRQYWYPEDRLRAALFGAYLPITVFASAFVTEYIAGRLGIILNLVIFFFNGFGTDIVLTAYGAYVVDVVHSNSAEVTAAVNTPRAILLAISSTALLPMINAYGQLVTNACVAVLVTLGFILSVLLVVYGDTLRALVDIGYSTADTN</sequence>
<feature type="transmembrane region" description="Helical" evidence="5">
    <location>
        <begin position="353"/>
        <end position="379"/>
    </location>
</feature>
<feature type="transmembrane region" description="Helical" evidence="5">
    <location>
        <begin position="280"/>
        <end position="303"/>
    </location>
</feature>
<dbReference type="AlphaFoldDB" id="A0A8H7F1K5"/>
<dbReference type="InterPro" id="IPR036259">
    <property type="entry name" value="MFS_trans_sf"/>
</dbReference>
<evidence type="ECO:0000256" key="2">
    <source>
        <dbReference type="ARBA" id="ARBA00022692"/>
    </source>
</evidence>
<keyword evidence="2 5" id="KW-0812">Transmembrane</keyword>
<dbReference type="Pfam" id="PF07690">
    <property type="entry name" value="MFS_1"/>
    <property type="match status" value="1"/>
</dbReference>
<reference evidence="7 8" key="1">
    <citation type="journal article" name="Sci. Rep.">
        <title>Telomere-to-telomere assembled and centromere annotated genomes of the two main subspecies of the button mushroom Agaricus bisporus reveal especially polymorphic chromosome ends.</title>
        <authorList>
            <person name="Sonnenberg A.S.M."/>
            <person name="Sedaghat-Telgerd N."/>
            <person name="Lavrijssen B."/>
            <person name="Ohm R.A."/>
            <person name="Hendrickx P.M."/>
            <person name="Scholtmeijer K."/>
            <person name="Baars J.J.P."/>
            <person name="van Peer A."/>
        </authorList>
    </citation>
    <scope>NUCLEOTIDE SEQUENCE [LARGE SCALE GENOMIC DNA]</scope>
    <source>
        <strain evidence="7 8">H119_p4</strain>
    </source>
</reference>
<accession>A0A8H7F1K5</accession>
<dbReference type="EMBL" id="JABXXO010000007">
    <property type="protein sequence ID" value="KAF7773208.1"/>
    <property type="molecule type" value="Genomic_DNA"/>
</dbReference>
<dbReference type="InterPro" id="IPR011701">
    <property type="entry name" value="MFS"/>
</dbReference>
<keyword evidence="3 5" id="KW-1133">Transmembrane helix</keyword>
<feature type="transmembrane region" description="Helical" evidence="5">
    <location>
        <begin position="182"/>
        <end position="202"/>
    </location>
</feature>
<organism evidence="7 8">
    <name type="scientific">Agaricus bisporus var. burnettii</name>
    <dbReference type="NCBI Taxonomy" id="192524"/>
    <lineage>
        <taxon>Eukaryota</taxon>
        <taxon>Fungi</taxon>
        <taxon>Dikarya</taxon>
        <taxon>Basidiomycota</taxon>
        <taxon>Agaricomycotina</taxon>
        <taxon>Agaricomycetes</taxon>
        <taxon>Agaricomycetidae</taxon>
        <taxon>Agaricales</taxon>
        <taxon>Agaricineae</taxon>
        <taxon>Agaricaceae</taxon>
        <taxon>Agaricus</taxon>
    </lineage>
</organism>
<dbReference type="InterPro" id="IPR020846">
    <property type="entry name" value="MFS_dom"/>
</dbReference>
<evidence type="ECO:0000313" key="7">
    <source>
        <dbReference type="EMBL" id="KAF7773208.1"/>
    </source>
</evidence>
<evidence type="ECO:0000256" key="1">
    <source>
        <dbReference type="ARBA" id="ARBA00004141"/>
    </source>
</evidence>
<evidence type="ECO:0000256" key="4">
    <source>
        <dbReference type="ARBA" id="ARBA00023136"/>
    </source>
</evidence>
<feature type="transmembrane region" description="Helical" evidence="5">
    <location>
        <begin position="324"/>
        <end position="347"/>
    </location>
</feature>
<feature type="transmembrane region" description="Helical" evidence="5">
    <location>
        <begin position="418"/>
        <end position="441"/>
    </location>
</feature>
<feature type="transmembrane region" description="Helical" evidence="5">
    <location>
        <begin position="28"/>
        <end position="51"/>
    </location>
</feature>
<evidence type="ECO:0000256" key="5">
    <source>
        <dbReference type="SAM" id="Phobius"/>
    </source>
</evidence>
<keyword evidence="4 5" id="KW-0472">Membrane</keyword>
<feature type="transmembrane region" description="Helical" evidence="5">
    <location>
        <begin position="153"/>
        <end position="176"/>
    </location>
</feature>
<feature type="transmembrane region" description="Helical" evidence="5">
    <location>
        <begin position="63"/>
        <end position="83"/>
    </location>
</feature>
<feature type="transmembrane region" description="Helical" evidence="5">
    <location>
        <begin position="119"/>
        <end position="141"/>
    </location>
</feature>
<feature type="transmembrane region" description="Helical" evidence="5">
    <location>
        <begin position="244"/>
        <end position="268"/>
    </location>
</feature>
<dbReference type="GO" id="GO:0005886">
    <property type="term" value="C:plasma membrane"/>
    <property type="evidence" value="ECO:0007669"/>
    <property type="project" value="TreeGrafter"/>
</dbReference>
<name>A0A8H7F1K5_AGABI</name>
<dbReference type="Gene3D" id="1.20.1250.20">
    <property type="entry name" value="MFS general substrate transporter like domains"/>
    <property type="match status" value="1"/>
</dbReference>
<comment type="caution">
    <text evidence="7">The sequence shown here is derived from an EMBL/GenBank/DDBJ whole genome shotgun (WGS) entry which is preliminary data.</text>
</comment>
<evidence type="ECO:0000259" key="6">
    <source>
        <dbReference type="PROSITE" id="PS50850"/>
    </source>
</evidence>
<dbReference type="PROSITE" id="PS50850">
    <property type="entry name" value="MFS"/>
    <property type="match status" value="1"/>
</dbReference>
<proteinExistence type="predicted"/>
<dbReference type="SUPFAM" id="SSF103473">
    <property type="entry name" value="MFS general substrate transporter"/>
    <property type="match status" value="1"/>
</dbReference>
<gene>
    <name evidence="7" type="ORF">Agabi119p4_5375</name>
</gene>
<protein>
    <recommendedName>
        <fullName evidence="6">Major facilitator superfamily (MFS) profile domain-containing protein</fullName>
    </recommendedName>
</protein>
<feature type="domain" description="Major facilitator superfamily (MFS) profile" evidence="6">
    <location>
        <begin position="28"/>
        <end position="443"/>
    </location>
</feature>
<dbReference type="Proteomes" id="UP000629468">
    <property type="component" value="Unassembled WGS sequence"/>
</dbReference>
<dbReference type="PANTHER" id="PTHR23502:SF64">
    <property type="entry name" value="TRANSPORTER, PUTATIVE (AFU_ORTHOLOGUE AFUA_3G11760)-RELATED"/>
    <property type="match status" value="1"/>
</dbReference>
<comment type="subcellular location">
    <subcellularLocation>
        <location evidence="1">Membrane</location>
        <topology evidence="1">Multi-pass membrane protein</topology>
    </subcellularLocation>
</comment>